<dbReference type="GO" id="GO:0009279">
    <property type="term" value="C:cell outer membrane"/>
    <property type="evidence" value="ECO:0007669"/>
    <property type="project" value="UniProtKB-SubCell"/>
</dbReference>
<dbReference type="AlphaFoldDB" id="A0A0S3PSS4"/>
<feature type="compositionally biased region" description="Low complexity" evidence="12">
    <location>
        <begin position="48"/>
        <end position="58"/>
    </location>
</feature>
<comment type="subcellular location">
    <subcellularLocation>
        <location evidence="1 10">Cell outer membrane</location>
        <topology evidence="1 10">Multi-pass membrane protein</topology>
    </subcellularLocation>
</comment>
<dbReference type="InterPro" id="IPR012910">
    <property type="entry name" value="Plug_dom"/>
</dbReference>
<sequence>MSLSSLKIRHILLASSILSVSTIATEVKAQATLDPVVVPAPQPREAVVPQRQRTTQGRRGTRRATRPVAPVAAVPAPAVERASLPTTVPTPVERIGSSVTVIGAAQIERDQRRTVPEVLQTVPGLVVVPSGGPGNQTSVFMRGTNSNHVKVLVDGISINDPATGLIDFGNLAATGDIERVEVLRGPQSGLYGSDALGGIIAITAKRGEGPPKAAVTLEGGSFGTFNQNVNVSGSHERFDYAFNVSHFRAESVPVTPLELLPPGQRRINDFYDNLTFSTKLGAQLTENFRINFVARYTDATLRFTGDGFDPVTFAAVPNAQQSRQQIEQFATRGEAVWQTFDGRLVNTLGANYFEQKSYSASPDGSSRSTIGDRTRIDWRSQYAFLPGQFLIAGADHEIERFSKPGFGAENSNTGGWLELQAQPFERAFLAANVRYDENEHFGGHTTWRVAPSYIIAGSETKLKGSVGTGFKAPTLSQLFEDFPDFFFFGNPNLKPEESLGYDIGFEQPLAGGQLRVGAVYFHNDITNLISTVFLPDFTSTLGNINRATTRGVEAFVSAQVTDRIKVRADWTYTDAIDEQTKQQLIRRPRNKGSVTVAYSPYDPLTLSATVLYIGEFADRDRTFFAPTINPGYTLLNVAANYQVNPYTKVFARVDNLTNEKYEPVTGFLGRGIGVYGGVRVTN</sequence>
<dbReference type="GO" id="GO:0044718">
    <property type="term" value="P:siderophore transmembrane transport"/>
    <property type="evidence" value="ECO:0007669"/>
    <property type="project" value="TreeGrafter"/>
</dbReference>
<organism evidence="16 17">
    <name type="scientific">Variibacter gotjawalensis</name>
    <dbReference type="NCBI Taxonomy" id="1333996"/>
    <lineage>
        <taxon>Bacteria</taxon>
        <taxon>Pseudomonadati</taxon>
        <taxon>Pseudomonadota</taxon>
        <taxon>Alphaproteobacteria</taxon>
        <taxon>Hyphomicrobiales</taxon>
        <taxon>Nitrobacteraceae</taxon>
        <taxon>Variibacter</taxon>
    </lineage>
</organism>
<evidence type="ECO:0000256" key="4">
    <source>
        <dbReference type="ARBA" id="ARBA00022692"/>
    </source>
</evidence>
<reference evidence="16 17" key="1">
    <citation type="submission" date="2015-08" db="EMBL/GenBank/DDBJ databases">
        <title>Investigation of the bacterial diversity of lava forest soil.</title>
        <authorList>
            <person name="Lee J.S."/>
        </authorList>
    </citation>
    <scope>NUCLEOTIDE SEQUENCE [LARGE SCALE GENOMIC DNA]</scope>
    <source>
        <strain evidence="16 17">GJW-30</strain>
    </source>
</reference>
<evidence type="ECO:0000256" key="6">
    <source>
        <dbReference type="ARBA" id="ARBA00023077"/>
    </source>
</evidence>
<evidence type="ECO:0000256" key="10">
    <source>
        <dbReference type="PROSITE-ProRule" id="PRU01360"/>
    </source>
</evidence>
<keyword evidence="5 13" id="KW-0732">Signal</keyword>
<dbReference type="Pfam" id="PF00593">
    <property type="entry name" value="TonB_dep_Rec_b-barrel"/>
    <property type="match status" value="1"/>
</dbReference>
<dbReference type="RefSeq" id="WP_096353703.1">
    <property type="nucleotide sequence ID" value="NZ_AP014946.1"/>
</dbReference>
<dbReference type="InterPro" id="IPR039426">
    <property type="entry name" value="TonB-dep_rcpt-like"/>
</dbReference>
<dbReference type="InterPro" id="IPR000531">
    <property type="entry name" value="Beta-barrel_TonB"/>
</dbReference>
<evidence type="ECO:0000256" key="7">
    <source>
        <dbReference type="ARBA" id="ARBA00023136"/>
    </source>
</evidence>
<keyword evidence="2 10" id="KW-0813">Transport</keyword>
<dbReference type="Gene3D" id="2.40.170.20">
    <property type="entry name" value="TonB-dependent receptor, beta-barrel domain"/>
    <property type="match status" value="1"/>
</dbReference>
<keyword evidence="6 11" id="KW-0798">TonB box</keyword>
<keyword evidence="8" id="KW-0675">Receptor</keyword>
<dbReference type="SUPFAM" id="SSF56935">
    <property type="entry name" value="Porins"/>
    <property type="match status" value="1"/>
</dbReference>
<evidence type="ECO:0000256" key="2">
    <source>
        <dbReference type="ARBA" id="ARBA00022448"/>
    </source>
</evidence>
<evidence type="ECO:0000313" key="17">
    <source>
        <dbReference type="Proteomes" id="UP000236884"/>
    </source>
</evidence>
<feature type="signal peptide" evidence="13">
    <location>
        <begin position="1"/>
        <end position="24"/>
    </location>
</feature>
<feature type="chain" id="PRO_5006615604" evidence="13">
    <location>
        <begin position="25"/>
        <end position="682"/>
    </location>
</feature>
<evidence type="ECO:0000259" key="14">
    <source>
        <dbReference type="Pfam" id="PF00593"/>
    </source>
</evidence>
<dbReference type="GO" id="GO:0015344">
    <property type="term" value="F:siderophore uptake transmembrane transporter activity"/>
    <property type="evidence" value="ECO:0007669"/>
    <property type="project" value="TreeGrafter"/>
</dbReference>
<dbReference type="Gene3D" id="2.170.130.10">
    <property type="entry name" value="TonB-dependent receptor, plug domain"/>
    <property type="match status" value="1"/>
</dbReference>
<protein>
    <submittedName>
        <fullName evidence="16">Vitamin B12 transporter BtuB</fullName>
    </submittedName>
</protein>
<dbReference type="Pfam" id="PF07715">
    <property type="entry name" value="Plug"/>
    <property type="match status" value="1"/>
</dbReference>
<evidence type="ECO:0000313" key="16">
    <source>
        <dbReference type="EMBL" id="BAT58968.1"/>
    </source>
</evidence>
<evidence type="ECO:0000256" key="11">
    <source>
        <dbReference type="RuleBase" id="RU003357"/>
    </source>
</evidence>
<evidence type="ECO:0000259" key="15">
    <source>
        <dbReference type="Pfam" id="PF07715"/>
    </source>
</evidence>
<feature type="region of interest" description="Disordered" evidence="12">
    <location>
        <begin position="48"/>
        <end position="69"/>
    </location>
</feature>
<dbReference type="OrthoDB" id="9760333at2"/>
<dbReference type="InterPro" id="IPR036942">
    <property type="entry name" value="Beta-barrel_TonB_sf"/>
</dbReference>
<evidence type="ECO:0000256" key="1">
    <source>
        <dbReference type="ARBA" id="ARBA00004571"/>
    </source>
</evidence>
<dbReference type="PROSITE" id="PS52016">
    <property type="entry name" value="TONB_DEPENDENT_REC_3"/>
    <property type="match status" value="1"/>
</dbReference>
<feature type="domain" description="TonB-dependent receptor-like beta-barrel" evidence="14">
    <location>
        <begin position="224"/>
        <end position="656"/>
    </location>
</feature>
<accession>A0A0S3PSS4</accession>
<dbReference type="PANTHER" id="PTHR30069:SF29">
    <property type="entry name" value="HEMOGLOBIN AND HEMOGLOBIN-HAPTOGLOBIN-BINDING PROTEIN 1-RELATED"/>
    <property type="match status" value="1"/>
</dbReference>
<keyword evidence="17" id="KW-1185">Reference proteome</keyword>
<feature type="domain" description="TonB-dependent receptor plug" evidence="15">
    <location>
        <begin position="93"/>
        <end position="199"/>
    </location>
</feature>
<evidence type="ECO:0000256" key="5">
    <source>
        <dbReference type="ARBA" id="ARBA00022729"/>
    </source>
</evidence>
<keyword evidence="4 10" id="KW-0812">Transmembrane</keyword>
<keyword evidence="3 10" id="KW-1134">Transmembrane beta strand</keyword>
<evidence type="ECO:0000256" key="13">
    <source>
        <dbReference type="SAM" id="SignalP"/>
    </source>
</evidence>
<evidence type="ECO:0000256" key="3">
    <source>
        <dbReference type="ARBA" id="ARBA00022452"/>
    </source>
</evidence>
<dbReference type="InterPro" id="IPR037066">
    <property type="entry name" value="Plug_dom_sf"/>
</dbReference>
<evidence type="ECO:0000256" key="9">
    <source>
        <dbReference type="ARBA" id="ARBA00023237"/>
    </source>
</evidence>
<dbReference type="KEGG" id="vgo:GJW-30_1_01496"/>
<evidence type="ECO:0000256" key="8">
    <source>
        <dbReference type="ARBA" id="ARBA00023170"/>
    </source>
</evidence>
<keyword evidence="7 10" id="KW-0472">Membrane</keyword>
<gene>
    <name evidence="16" type="primary">btuB</name>
    <name evidence="16" type="ORF">GJW-30_1_01496</name>
</gene>
<name>A0A0S3PSS4_9BRAD</name>
<dbReference type="EMBL" id="AP014946">
    <property type="protein sequence ID" value="BAT58968.1"/>
    <property type="molecule type" value="Genomic_DNA"/>
</dbReference>
<dbReference type="Proteomes" id="UP000236884">
    <property type="component" value="Chromosome"/>
</dbReference>
<keyword evidence="9 10" id="KW-0998">Cell outer membrane</keyword>
<proteinExistence type="inferred from homology"/>
<comment type="similarity">
    <text evidence="10 11">Belongs to the TonB-dependent receptor family.</text>
</comment>
<dbReference type="PANTHER" id="PTHR30069">
    <property type="entry name" value="TONB-DEPENDENT OUTER MEMBRANE RECEPTOR"/>
    <property type="match status" value="1"/>
</dbReference>
<dbReference type="CDD" id="cd01347">
    <property type="entry name" value="ligand_gated_channel"/>
    <property type="match status" value="1"/>
</dbReference>
<evidence type="ECO:0000256" key="12">
    <source>
        <dbReference type="SAM" id="MobiDB-lite"/>
    </source>
</evidence>